<keyword evidence="8" id="KW-1185">Reference proteome</keyword>
<evidence type="ECO:0000313" key="7">
    <source>
        <dbReference type="EMBL" id="KAG9397543.1"/>
    </source>
</evidence>
<sequence>MFVLLFDLGLSALQIVFMCVSALSFFFFLARYTLTKKFHTTYFDRVLCILVADFFKVTALMLYQVFWILFIALSYVAILFPALSVSAVFNFISYMMVLTAFISSFFMYAELVLTLFLAIFFVRLVTTRTPSMKRYPLGFPLRVHIIALVSTIVIQIFRVTGLYVIPLLQYISRIYFLLFYIINVILMSLCFYHLIMRTLKESRSSLMLQLNMARFLFVVLSACVLGWFPMVVHIIFIFFTATISVSATGASVEHRIYQLLMTLSHLQLTIIVVSHNMPKKAWAILLLPFKPLVVWKERRSVVQRPWGYPAVE</sequence>
<protein>
    <submittedName>
        <fullName evidence="7">G-protein coupled receptors family 1</fullName>
    </submittedName>
</protein>
<keyword evidence="7" id="KW-0675">Receptor</keyword>
<keyword evidence="3 5" id="KW-1133">Transmembrane helix</keyword>
<gene>
    <name evidence="7" type="ORF">J8273_0673</name>
</gene>
<feature type="transmembrane region" description="Helical" evidence="5">
    <location>
        <begin position="174"/>
        <end position="195"/>
    </location>
</feature>
<feature type="transmembrane region" description="Helical" evidence="5">
    <location>
        <begin position="143"/>
        <end position="168"/>
    </location>
</feature>
<evidence type="ECO:0000256" key="5">
    <source>
        <dbReference type="SAM" id="Phobius"/>
    </source>
</evidence>
<evidence type="ECO:0000256" key="4">
    <source>
        <dbReference type="ARBA" id="ARBA00023136"/>
    </source>
</evidence>
<feature type="transmembrane region" description="Helical" evidence="5">
    <location>
        <begin position="12"/>
        <end position="34"/>
    </location>
</feature>
<evidence type="ECO:0000313" key="8">
    <source>
        <dbReference type="Proteomes" id="UP000717585"/>
    </source>
</evidence>
<feature type="transmembrane region" description="Helical" evidence="5">
    <location>
        <begin position="46"/>
        <end position="79"/>
    </location>
</feature>
<dbReference type="GO" id="GO:0016020">
    <property type="term" value="C:membrane"/>
    <property type="evidence" value="ECO:0007669"/>
    <property type="project" value="UniProtKB-SubCell"/>
</dbReference>
<evidence type="ECO:0000256" key="3">
    <source>
        <dbReference type="ARBA" id="ARBA00022989"/>
    </source>
</evidence>
<reference evidence="7" key="1">
    <citation type="submission" date="2021-05" db="EMBL/GenBank/DDBJ databases">
        <title>A free-living protist that lacks canonical eukaryotic 1 DNA replication and segregation systems.</title>
        <authorList>
            <person name="Salas-Leiva D.E."/>
            <person name="Tromer E.C."/>
            <person name="Curtis B.A."/>
            <person name="Jerlstrom-Hultqvist J."/>
            <person name="Kolisko M."/>
            <person name="Yi Z."/>
            <person name="Salas-Leiva J.S."/>
            <person name="Gallot-Lavallee L."/>
            <person name="Kops G.J.P.L."/>
            <person name="Archibald J.M."/>
            <person name="Simpson A.G.B."/>
            <person name="Roger A.J."/>
        </authorList>
    </citation>
    <scope>NUCLEOTIDE SEQUENCE</scope>
    <source>
        <strain evidence="7">BICM</strain>
    </source>
</reference>
<keyword evidence="2 5" id="KW-0812">Transmembrane</keyword>
<feature type="transmembrane region" description="Helical" evidence="5">
    <location>
        <begin position="215"/>
        <end position="243"/>
    </location>
</feature>
<evidence type="ECO:0000256" key="1">
    <source>
        <dbReference type="ARBA" id="ARBA00004370"/>
    </source>
</evidence>
<dbReference type="AlphaFoldDB" id="A0A8J6AZ25"/>
<comment type="subcellular location">
    <subcellularLocation>
        <location evidence="1">Membrane</location>
    </subcellularLocation>
</comment>
<proteinExistence type="predicted"/>
<evidence type="ECO:0000256" key="2">
    <source>
        <dbReference type="ARBA" id="ARBA00022692"/>
    </source>
</evidence>
<dbReference type="PROSITE" id="PS50262">
    <property type="entry name" value="G_PROTEIN_RECEP_F1_2"/>
    <property type="match status" value="1"/>
</dbReference>
<name>A0A8J6AZ25_9EUKA</name>
<accession>A0A8J6AZ25</accession>
<feature type="transmembrane region" description="Helical" evidence="5">
    <location>
        <begin position="91"/>
        <end position="122"/>
    </location>
</feature>
<organism evidence="7 8">
    <name type="scientific">Carpediemonas membranifera</name>
    <dbReference type="NCBI Taxonomy" id="201153"/>
    <lineage>
        <taxon>Eukaryota</taxon>
        <taxon>Metamonada</taxon>
        <taxon>Carpediemonas-like organisms</taxon>
        <taxon>Carpediemonas</taxon>
    </lineage>
</organism>
<dbReference type="EMBL" id="JAHDYR010000001">
    <property type="protein sequence ID" value="KAG9397543.1"/>
    <property type="molecule type" value="Genomic_DNA"/>
</dbReference>
<dbReference type="Proteomes" id="UP000717585">
    <property type="component" value="Unassembled WGS sequence"/>
</dbReference>
<evidence type="ECO:0000259" key="6">
    <source>
        <dbReference type="PROSITE" id="PS50262"/>
    </source>
</evidence>
<comment type="caution">
    <text evidence="7">The sequence shown here is derived from an EMBL/GenBank/DDBJ whole genome shotgun (WGS) entry which is preliminary data.</text>
</comment>
<keyword evidence="4 5" id="KW-0472">Membrane</keyword>
<feature type="domain" description="G-protein coupled receptors family 1 profile" evidence="6">
    <location>
        <begin position="20"/>
        <end position="272"/>
    </location>
</feature>
<dbReference type="InterPro" id="IPR017452">
    <property type="entry name" value="GPCR_Rhodpsn_7TM"/>
</dbReference>